<keyword evidence="4" id="KW-1185">Reference proteome</keyword>
<proteinExistence type="predicted"/>
<feature type="transmembrane region" description="Helical" evidence="1">
    <location>
        <begin position="340"/>
        <end position="359"/>
    </location>
</feature>
<dbReference type="Proteomes" id="UP000216411">
    <property type="component" value="Unassembled WGS sequence"/>
</dbReference>
<dbReference type="PANTHER" id="PTHR46211">
    <property type="entry name" value="GLYCEROPHOSPHORYL DIESTER PHOSPHODIESTERASE"/>
    <property type="match status" value="1"/>
</dbReference>
<sequence>MTIIKKMIEYIWNKKKINKNVRLCGMIFLIKNTWKIIKINFEELIVFLLCYHAASILIVYNFYSSSIDFALKKAGYSYITAENVMSFIKNPISILLITANMLIMIVLVGFEIICLLENYRASNYNVQLKAYKIFLVGIFKVGKIIKDGNILKVIPGLMIVPFISIHFIIQEVSSIKILNYLAQSIYESFHYKDMIYLLIFVILVVSLLSAFIFPFVTLGEKNAIDAFLVSFRVIGGKAKKSFRYLIEWNIMLSIFILLINALAIVISALIISLLYSSDVALANLLIVYDWIKLLSGFFSNMVGIAGNIAFIFSIYSLYRFNTLEEYKDELNIYTALTNKTFKAATFMISLLIVVIEFVYSYKMIEKSTQIAQEILVTTQVTAHRGGASYAPENTMIALKAAVEVKADYAEIDVQETRDGVVVLLHDSSLKRTTGYNKYIWEVNYDEVARLDAGSKFGSKFAGEKIPTLDEVIEYCKGKLNLNIEIKNNRHNENIAQRVLEVIEENDAQDFCVITSMDYALLGDVKEINPDIRTGYILKMAYGNFENNVNADFLSIKHTYATKKVITAAHSCGKEVHVWTVNSRSDIERMKLLDVDNIITDRPVTVREVLASEQSGAGFIELLKIITR</sequence>
<evidence type="ECO:0000313" key="4">
    <source>
        <dbReference type="Proteomes" id="UP000216411"/>
    </source>
</evidence>
<comment type="caution">
    <text evidence="3">The sequence shown here is derived from an EMBL/GenBank/DDBJ whole genome shotgun (WGS) entry which is preliminary data.</text>
</comment>
<dbReference type="PROSITE" id="PS51704">
    <property type="entry name" value="GP_PDE"/>
    <property type="match status" value="1"/>
</dbReference>
<organism evidence="3 4">
    <name type="scientific">Lachnotalea glycerini</name>
    <dbReference type="NCBI Taxonomy" id="1763509"/>
    <lineage>
        <taxon>Bacteria</taxon>
        <taxon>Bacillati</taxon>
        <taxon>Bacillota</taxon>
        <taxon>Clostridia</taxon>
        <taxon>Lachnospirales</taxon>
        <taxon>Lachnospiraceae</taxon>
        <taxon>Lachnotalea</taxon>
    </lineage>
</organism>
<dbReference type="AlphaFoldDB" id="A0A371JE67"/>
<dbReference type="EMBL" id="NOKA02000022">
    <property type="protein sequence ID" value="RDY31061.1"/>
    <property type="molecule type" value="Genomic_DNA"/>
</dbReference>
<dbReference type="Pfam" id="PF10110">
    <property type="entry name" value="GPDPase_memb"/>
    <property type="match status" value="1"/>
</dbReference>
<evidence type="ECO:0000259" key="2">
    <source>
        <dbReference type="PROSITE" id="PS51704"/>
    </source>
</evidence>
<gene>
    <name evidence="3" type="ORF">CG710_011295</name>
</gene>
<keyword evidence="1" id="KW-0472">Membrane</keyword>
<dbReference type="GO" id="GO:0006629">
    <property type="term" value="P:lipid metabolic process"/>
    <property type="evidence" value="ECO:0007669"/>
    <property type="project" value="InterPro"/>
</dbReference>
<reference evidence="3 4" key="1">
    <citation type="journal article" date="2017" name="Genome Announc.">
        <title>Draft Genome Sequence of a Sporulating and Motile Strain of Lachnotalea glycerini Isolated from Water in Quebec City, Canada.</title>
        <authorList>
            <person name="Maheux A.F."/>
            <person name="Boudreau D.K."/>
            <person name="Berube E."/>
            <person name="Boissinot M."/>
            <person name="Raymond F."/>
            <person name="Brodeur S."/>
            <person name="Corbeil J."/>
            <person name="Isabel S."/>
            <person name="Omar R.F."/>
            <person name="Bergeron M.G."/>
        </authorList>
    </citation>
    <scope>NUCLEOTIDE SEQUENCE [LARGE SCALE GENOMIC DNA]</scope>
    <source>
        <strain evidence="3 4">CCRI-19302</strain>
    </source>
</reference>
<dbReference type="PANTHER" id="PTHR46211:SF8">
    <property type="entry name" value="PHOSPHODIESTERASE"/>
    <property type="match status" value="1"/>
</dbReference>
<name>A0A371JE67_9FIRM</name>
<dbReference type="Pfam" id="PF03009">
    <property type="entry name" value="GDPD"/>
    <property type="match status" value="1"/>
</dbReference>
<feature type="transmembrane region" description="Helical" evidence="1">
    <location>
        <begin position="44"/>
        <end position="63"/>
    </location>
</feature>
<accession>A0A371JE67</accession>
<evidence type="ECO:0000256" key="1">
    <source>
        <dbReference type="SAM" id="Phobius"/>
    </source>
</evidence>
<dbReference type="InterPro" id="IPR030395">
    <property type="entry name" value="GP_PDE_dom"/>
</dbReference>
<feature type="transmembrane region" description="Helical" evidence="1">
    <location>
        <begin position="157"/>
        <end position="182"/>
    </location>
</feature>
<dbReference type="Gene3D" id="3.20.20.190">
    <property type="entry name" value="Phosphatidylinositol (PI) phosphodiesterase"/>
    <property type="match status" value="1"/>
</dbReference>
<feature type="transmembrane region" description="Helical" evidence="1">
    <location>
        <begin position="250"/>
        <end position="276"/>
    </location>
</feature>
<keyword evidence="1" id="KW-1133">Transmembrane helix</keyword>
<feature type="transmembrane region" description="Helical" evidence="1">
    <location>
        <begin position="194"/>
        <end position="216"/>
    </location>
</feature>
<feature type="transmembrane region" description="Helical" evidence="1">
    <location>
        <begin position="297"/>
        <end position="320"/>
    </location>
</feature>
<dbReference type="CDD" id="cd08579">
    <property type="entry name" value="GDPD_memb_like"/>
    <property type="match status" value="1"/>
</dbReference>
<dbReference type="InterPro" id="IPR018476">
    <property type="entry name" value="GlyceroP-diester-Pdiesterase_M"/>
</dbReference>
<keyword evidence="1" id="KW-0812">Transmembrane</keyword>
<evidence type="ECO:0000313" key="3">
    <source>
        <dbReference type="EMBL" id="RDY31061.1"/>
    </source>
</evidence>
<dbReference type="OrthoDB" id="384721at2"/>
<dbReference type="GO" id="GO:0008081">
    <property type="term" value="F:phosphoric diester hydrolase activity"/>
    <property type="evidence" value="ECO:0007669"/>
    <property type="project" value="InterPro"/>
</dbReference>
<protein>
    <recommendedName>
        <fullName evidence="2">GP-PDE domain-containing protein</fullName>
    </recommendedName>
</protein>
<feature type="domain" description="GP-PDE" evidence="2">
    <location>
        <begin position="378"/>
        <end position="609"/>
    </location>
</feature>
<feature type="transmembrane region" description="Helical" evidence="1">
    <location>
        <begin position="92"/>
        <end position="116"/>
    </location>
</feature>
<dbReference type="SUPFAM" id="SSF51695">
    <property type="entry name" value="PLC-like phosphodiesterases"/>
    <property type="match status" value="1"/>
</dbReference>
<dbReference type="InterPro" id="IPR017946">
    <property type="entry name" value="PLC-like_Pdiesterase_TIM-brl"/>
</dbReference>